<gene>
    <name evidence="5" type="ORF">BJEO58_01328</name>
</gene>
<evidence type="ECO:0000259" key="4">
    <source>
        <dbReference type="PROSITE" id="PS51462"/>
    </source>
</evidence>
<dbReference type="InterPro" id="IPR015797">
    <property type="entry name" value="NUDIX_hydrolase-like_dom_sf"/>
</dbReference>
<reference evidence="6" key="1">
    <citation type="submission" date="2017-03" db="EMBL/GenBank/DDBJ databases">
        <authorList>
            <person name="Monnet C."/>
        </authorList>
    </citation>
    <scope>NUCLEOTIDE SEQUENCE [LARGE SCALE GENOMIC DNA]</scope>
    <source>
        <strain evidence="6">SJ5-8</strain>
    </source>
</reference>
<feature type="domain" description="Nudix hydrolase" evidence="4">
    <location>
        <begin position="17"/>
        <end position="146"/>
    </location>
</feature>
<protein>
    <submittedName>
        <fullName evidence="5">8-oxo-dGTP diphosphatase</fullName>
        <ecNumber evidence="5">3.6.1.55</ecNumber>
    </submittedName>
</protein>
<dbReference type="Proteomes" id="UP000234462">
    <property type="component" value="Unassembled WGS sequence"/>
</dbReference>
<evidence type="ECO:0000313" key="5">
    <source>
        <dbReference type="EMBL" id="SMY11741.1"/>
    </source>
</evidence>
<dbReference type="CDD" id="cd03673">
    <property type="entry name" value="NUDIX_Ap6A_hydrolase"/>
    <property type="match status" value="1"/>
</dbReference>
<keyword evidence="6" id="KW-1185">Reference proteome</keyword>
<dbReference type="GO" id="GO:0006754">
    <property type="term" value="P:ATP biosynthetic process"/>
    <property type="evidence" value="ECO:0007669"/>
    <property type="project" value="TreeGrafter"/>
</dbReference>
<dbReference type="PROSITE" id="PS00893">
    <property type="entry name" value="NUDIX_BOX"/>
    <property type="match status" value="1"/>
</dbReference>
<dbReference type="EMBL" id="FXZM01000005">
    <property type="protein sequence ID" value="SMY11741.1"/>
    <property type="molecule type" value="Genomic_DNA"/>
</dbReference>
<dbReference type="GO" id="GO:0004081">
    <property type="term" value="F:bis(5'-nucleosyl)-tetraphosphatase (asymmetrical) activity"/>
    <property type="evidence" value="ECO:0007669"/>
    <property type="project" value="TreeGrafter"/>
</dbReference>
<evidence type="ECO:0000256" key="2">
    <source>
        <dbReference type="ARBA" id="ARBA00022801"/>
    </source>
</evidence>
<evidence type="ECO:0000256" key="1">
    <source>
        <dbReference type="ARBA" id="ARBA00005582"/>
    </source>
</evidence>
<dbReference type="SUPFAM" id="SSF53254">
    <property type="entry name" value="Phosphoglycerate mutase-like"/>
    <property type="match status" value="1"/>
</dbReference>
<sequence length="324" mass="36021">MSPSPVSNAGESAHLHADVLAAGCVLWRDRAGELEVLLVHRPRYRDWSWPKGKVDKGETLPEAAVREVLEETGYSVTLGLPLPSARYTVGKALRKHVSYWAAEVTGKPTGTVQNPREIDEIRWVTAARAKAMLTRFDDREQLDKVVHAHSTGTLRAWPFIIVRHGKAFPRAKWHEIEHERPLLAIGTRQSLALTGLLSAWHLKRLVSSPWKRCVATLAPLSAATGKSIRKRTTLSEKANAQNPQKTRAVLEKILVKGVPTALCTHRPVLPTVLEVLADHSPAGLAERLPPRDPFMNPGEILVAYVRPGAVPRIVEFERYRPIDT</sequence>
<dbReference type="InterPro" id="IPR013078">
    <property type="entry name" value="His_Pase_superF_clade-1"/>
</dbReference>
<dbReference type="PANTHER" id="PTHR21340:SF0">
    <property type="entry name" value="BIS(5'-NUCLEOSYL)-TETRAPHOSPHATASE [ASYMMETRICAL]"/>
    <property type="match status" value="1"/>
</dbReference>
<dbReference type="InterPro" id="IPR020084">
    <property type="entry name" value="NUDIX_hydrolase_CS"/>
</dbReference>
<dbReference type="GO" id="GO:0006167">
    <property type="term" value="P:AMP biosynthetic process"/>
    <property type="evidence" value="ECO:0007669"/>
    <property type="project" value="TreeGrafter"/>
</dbReference>
<evidence type="ECO:0000313" key="6">
    <source>
        <dbReference type="Proteomes" id="UP000234462"/>
    </source>
</evidence>
<dbReference type="SUPFAM" id="SSF55811">
    <property type="entry name" value="Nudix"/>
    <property type="match status" value="1"/>
</dbReference>
<dbReference type="Pfam" id="PF00293">
    <property type="entry name" value="NUDIX"/>
    <property type="match status" value="1"/>
</dbReference>
<dbReference type="InterPro" id="IPR051325">
    <property type="entry name" value="Nudix_hydrolase_domain"/>
</dbReference>
<evidence type="ECO:0000256" key="3">
    <source>
        <dbReference type="RuleBase" id="RU003476"/>
    </source>
</evidence>
<dbReference type="Pfam" id="PF00300">
    <property type="entry name" value="His_Phos_1"/>
    <property type="match status" value="1"/>
</dbReference>
<dbReference type="SMART" id="SM00855">
    <property type="entry name" value="PGAM"/>
    <property type="match status" value="1"/>
</dbReference>
<dbReference type="InterPro" id="IPR020476">
    <property type="entry name" value="Nudix_hydrolase"/>
</dbReference>
<organism evidence="5 6">
    <name type="scientific">Brevibacterium jeotgali</name>
    <dbReference type="NCBI Taxonomy" id="1262550"/>
    <lineage>
        <taxon>Bacteria</taxon>
        <taxon>Bacillati</taxon>
        <taxon>Actinomycetota</taxon>
        <taxon>Actinomycetes</taxon>
        <taxon>Micrococcales</taxon>
        <taxon>Brevibacteriaceae</taxon>
        <taxon>Brevibacterium</taxon>
    </lineage>
</organism>
<name>A0A2H1L4B9_9MICO</name>
<dbReference type="EC" id="3.6.1.55" evidence="5"/>
<dbReference type="InterPro" id="IPR000086">
    <property type="entry name" value="NUDIX_hydrolase_dom"/>
</dbReference>
<dbReference type="OrthoDB" id="4287477at2"/>
<dbReference type="GO" id="GO:0035539">
    <property type="term" value="F:8-oxo-7,8-dihydrodeoxyguanosine triphosphate pyrophosphatase activity"/>
    <property type="evidence" value="ECO:0007669"/>
    <property type="project" value="UniProtKB-EC"/>
</dbReference>
<accession>A0A2H1L4B9</accession>
<proteinExistence type="inferred from homology"/>
<dbReference type="InterPro" id="IPR029033">
    <property type="entry name" value="His_PPase_superfam"/>
</dbReference>
<dbReference type="PRINTS" id="PR00502">
    <property type="entry name" value="NUDIXFAMILY"/>
</dbReference>
<dbReference type="PANTHER" id="PTHR21340">
    <property type="entry name" value="DIADENOSINE 5,5-P1,P4-TETRAPHOSPHATE PYROPHOSPHOHYDROLASE MUTT"/>
    <property type="match status" value="1"/>
</dbReference>
<dbReference type="CDD" id="cd07040">
    <property type="entry name" value="HP"/>
    <property type="match status" value="1"/>
</dbReference>
<comment type="similarity">
    <text evidence="1 3">Belongs to the Nudix hydrolase family.</text>
</comment>
<dbReference type="Gene3D" id="3.90.79.10">
    <property type="entry name" value="Nucleoside Triphosphate Pyrophosphohydrolase"/>
    <property type="match status" value="1"/>
</dbReference>
<keyword evidence="2 3" id="KW-0378">Hydrolase</keyword>
<dbReference type="RefSeq" id="WP_101588695.1">
    <property type="nucleotide sequence ID" value="NZ_VIUB01000002.1"/>
</dbReference>
<dbReference type="Gene3D" id="3.40.50.1240">
    <property type="entry name" value="Phosphoglycerate mutase-like"/>
    <property type="match status" value="1"/>
</dbReference>
<dbReference type="PROSITE" id="PS51462">
    <property type="entry name" value="NUDIX"/>
    <property type="match status" value="1"/>
</dbReference>
<dbReference type="AlphaFoldDB" id="A0A2H1L4B9"/>